<feature type="transmembrane region" description="Helical" evidence="1">
    <location>
        <begin position="78"/>
        <end position="99"/>
    </location>
</feature>
<evidence type="ECO:0000313" key="3">
    <source>
        <dbReference type="Proteomes" id="UP001209701"/>
    </source>
</evidence>
<sequence length="220" mass="24242">MSKKISWILMTLSAILVALYALGLLAAPSIRPPFIKNLFTHFPAVTSIHFIGGAIAIVVGAFQFSASIRAKHLALHRLLGRFYVGAIIFGGVAGFVLAINSVGGFYVQTGFGLMAIFWLATTFKAYRKIRNGDVKSHESWMIRSYAVTLAGVTLRFYLGISVVLGFKFFDAYPILAWICWVPNLLIAEFFIKQKAKKSKASGKSSRLDCFKKAEGQVVNH</sequence>
<evidence type="ECO:0000313" key="2">
    <source>
        <dbReference type="EMBL" id="MCV2366993.1"/>
    </source>
</evidence>
<dbReference type="InterPro" id="IPR018750">
    <property type="entry name" value="DUF2306_membrane"/>
</dbReference>
<feature type="transmembrane region" description="Helical" evidence="1">
    <location>
        <begin position="144"/>
        <end position="166"/>
    </location>
</feature>
<dbReference type="RefSeq" id="WP_263569602.1">
    <property type="nucleotide sequence ID" value="NZ_JAJIRN010000001.1"/>
</dbReference>
<comment type="caution">
    <text evidence="2">The sequence shown here is derived from an EMBL/GenBank/DDBJ whole genome shotgun (WGS) entry which is preliminary data.</text>
</comment>
<organism evidence="2 3">
    <name type="scientific">Roseateles oligotrophus</name>
    <dbReference type="NCBI Taxonomy" id="1769250"/>
    <lineage>
        <taxon>Bacteria</taxon>
        <taxon>Pseudomonadati</taxon>
        <taxon>Pseudomonadota</taxon>
        <taxon>Betaproteobacteria</taxon>
        <taxon>Burkholderiales</taxon>
        <taxon>Sphaerotilaceae</taxon>
        <taxon>Roseateles</taxon>
    </lineage>
</organism>
<gene>
    <name evidence="2" type="ORF">LNV07_02640</name>
</gene>
<name>A0ABT2Y9P1_9BURK</name>
<accession>A0ABT2Y9P1</accession>
<feature type="transmembrane region" description="Helical" evidence="1">
    <location>
        <begin position="105"/>
        <end position="123"/>
    </location>
</feature>
<keyword evidence="1" id="KW-0472">Membrane</keyword>
<dbReference type="EMBL" id="JAJIRN010000001">
    <property type="protein sequence ID" value="MCV2366993.1"/>
    <property type="molecule type" value="Genomic_DNA"/>
</dbReference>
<feature type="transmembrane region" description="Helical" evidence="1">
    <location>
        <begin position="172"/>
        <end position="191"/>
    </location>
</feature>
<dbReference type="Proteomes" id="UP001209701">
    <property type="component" value="Unassembled WGS sequence"/>
</dbReference>
<protein>
    <submittedName>
        <fullName evidence="2">DUF2306 domain-containing protein</fullName>
    </submittedName>
</protein>
<proteinExistence type="predicted"/>
<keyword evidence="1" id="KW-0812">Transmembrane</keyword>
<reference evidence="2 3" key="1">
    <citation type="submission" date="2021-11" db="EMBL/GenBank/DDBJ databases">
        <authorList>
            <person name="Liang Q."/>
            <person name="Mou H."/>
            <person name="Liu Z."/>
        </authorList>
    </citation>
    <scope>NUCLEOTIDE SEQUENCE [LARGE SCALE GENOMIC DNA]</scope>
    <source>
        <strain evidence="2 3">CHU3</strain>
    </source>
</reference>
<keyword evidence="3" id="KW-1185">Reference proteome</keyword>
<feature type="transmembrane region" description="Helical" evidence="1">
    <location>
        <begin position="42"/>
        <end position="66"/>
    </location>
</feature>
<evidence type="ECO:0000256" key="1">
    <source>
        <dbReference type="SAM" id="Phobius"/>
    </source>
</evidence>
<keyword evidence="1" id="KW-1133">Transmembrane helix</keyword>
<dbReference type="Pfam" id="PF10067">
    <property type="entry name" value="DUF2306"/>
    <property type="match status" value="1"/>
</dbReference>